<dbReference type="SUPFAM" id="SSF48498">
    <property type="entry name" value="Tetracyclin repressor-like, C-terminal domain"/>
    <property type="match status" value="1"/>
</dbReference>
<dbReference type="InterPro" id="IPR023772">
    <property type="entry name" value="DNA-bd_HTH_TetR-type_CS"/>
</dbReference>
<dbReference type="SUPFAM" id="SSF46689">
    <property type="entry name" value="Homeodomain-like"/>
    <property type="match status" value="1"/>
</dbReference>
<gene>
    <name evidence="6" type="ORF">ACFOHL_00800</name>
</gene>
<dbReference type="PROSITE" id="PS50977">
    <property type="entry name" value="HTH_TETR_2"/>
    <property type="match status" value="1"/>
</dbReference>
<protein>
    <submittedName>
        <fullName evidence="6">TetR/AcrR family transcriptional regulator</fullName>
    </submittedName>
</protein>
<dbReference type="PANTHER" id="PTHR47506">
    <property type="entry name" value="TRANSCRIPTIONAL REGULATORY PROTEIN"/>
    <property type="match status" value="1"/>
</dbReference>
<organism evidence="6 7">
    <name type="scientific">Agaribacter flavus</name>
    <dbReference type="NCBI Taxonomy" id="1902781"/>
    <lineage>
        <taxon>Bacteria</taxon>
        <taxon>Pseudomonadati</taxon>
        <taxon>Pseudomonadota</taxon>
        <taxon>Gammaproteobacteria</taxon>
        <taxon>Alteromonadales</taxon>
        <taxon>Alteromonadaceae</taxon>
        <taxon>Agaribacter</taxon>
    </lineage>
</organism>
<keyword evidence="7" id="KW-1185">Reference proteome</keyword>
<evidence type="ECO:0000256" key="1">
    <source>
        <dbReference type="ARBA" id="ARBA00023015"/>
    </source>
</evidence>
<dbReference type="PROSITE" id="PS01081">
    <property type="entry name" value="HTH_TETR_1"/>
    <property type="match status" value="1"/>
</dbReference>
<dbReference type="EMBL" id="JBHRSW010000004">
    <property type="protein sequence ID" value="MFC3120154.1"/>
    <property type="molecule type" value="Genomic_DNA"/>
</dbReference>
<sequence>MNDTKKIGRPRNFDADEALLAAMQVFWSKGYDGASLKDLTRAMGISGPSMYAAFGDKRELYLKTIDRYSDVNGCAPIIAFESEPNLRQAVRGFFEAVINYSTDHENGMRGCFLASCAATNVGEIEGVEARMVNAINETDTRLAKRFDAEKAKGNLPADFPSLARARLMFDMRQGYVFRSRAGWKANELLEDIEHRIDMIVSA</sequence>
<proteinExistence type="predicted"/>
<dbReference type="InterPro" id="IPR036271">
    <property type="entry name" value="Tet_transcr_reg_TetR-rel_C_sf"/>
</dbReference>
<evidence type="ECO:0000259" key="5">
    <source>
        <dbReference type="PROSITE" id="PS50977"/>
    </source>
</evidence>
<dbReference type="PANTHER" id="PTHR47506:SF1">
    <property type="entry name" value="HTH-TYPE TRANSCRIPTIONAL REGULATOR YJDC"/>
    <property type="match status" value="1"/>
</dbReference>
<name>A0ABV7FIP4_9ALTE</name>
<keyword evidence="2 4" id="KW-0238">DNA-binding</keyword>
<evidence type="ECO:0000313" key="6">
    <source>
        <dbReference type="EMBL" id="MFC3120154.1"/>
    </source>
</evidence>
<comment type="caution">
    <text evidence="6">The sequence shown here is derived from an EMBL/GenBank/DDBJ whole genome shotgun (WGS) entry which is preliminary data.</text>
</comment>
<keyword evidence="3" id="KW-0804">Transcription</keyword>
<evidence type="ECO:0000256" key="3">
    <source>
        <dbReference type="ARBA" id="ARBA00023163"/>
    </source>
</evidence>
<dbReference type="Gene3D" id="1.10.357.10">
    <property type="entry name" value="Tetracycline Repressor, domain 2"/>
    <property type="match status" value="1"/>
</dbReference>
<feature type="DNA-binding region" description="H-T-H motif" evidence="4">
    <location>
        <begin position="35"/>
        <end position="54"/>
    </location>
</feature>
<dbReference type="Gene3D" id="1.10.10.60">
    <property type="entry name" value="Homeodomain-like"/>
    <property type="match status" value="1"/>
</dbReference>
<dbReference type="Pfam" id="PF00440">
    <property type="entry name" value="TetR_N"/>
    <property type="match status" value="1"/>
</dbReference>
<dbReference type="RefSeq" id="WP_376918297.1">
    <property type="nucleotide sequence ID" value="NZ_JBHRSW010000004.1"/>
</dbReference>
<keyword evidence="1" id="KW-0805">Transcription regulation</keyword>
<accession>A0ABV7FIP4</accession>
<feature type="domain" description="HTH tetR-type" evidence="5">
    <location>
        <begin position="12"/>
        <end position="72"/>
    </location>
</feature>
<reference evidence="7" key="1">
    <citation type="journal article" date="2019" name="Int. J. Syst. Evol. Microbiol.">
        <title>The Global Catalogue of Microorganisms (GCM) 10K type strain sequencing project: providing services to taxonomists for standard genome sequencing and annotation.</title>
        <authorList>
            <consortium name="The Broad Institute Genomics Platform"/>
            <consortium name="The Broad Institute Genome Sequencing Center for Infectious Disease"/>
            <person name="Wu L."/>
            <person name="Ma J."/>
        </authorList>
    </citation>
    <scope>NUCLEOTIDE SEQUENCE [LARGE SCALE GENOMIC DNA]</scope>
    <source>
        <strain evidence="7">KCTC 52473</strain>
    </source>
</reference>
<evidence type="ECO:0000256" key="4">
    <source>
        <dbReference type="PROSITE-ProRule" id="PRU00335"/>
    </source>
</evidence>
<evidence type="ECO:0000313" key="7">
    <source>
        <dbReference type="Proteomes" id="UP001595478"/>
    </source>
</evidence>
<dbReference type="Proteomes" id="UP001595478">
    <property type="component" value="Unassembled WGS sequence"/>
</dbReference>
<dbReference type="InterPro" id="IPR009057">
    <property type="entry name" value="Homeodomain-like_sf"/>
</dbReference>
<dbReference type="InterPro" id="IPR001647">
    <property type="entry name" value="HTH_TetR"/>
</dbReference>
<evidence type="ECO:0000256" key="2">
    <source>
        <dbReference type="ARBA" id="ARBA00023125"/>
    </source>
</evidence>